<dbReference type="Gene3D" id="3.40.50.1820">
    <property type="entry name" value="alpha/beta hydrolase"/>
    <property type="match status" value="1"/>
</dbReference>
<dbReference type="EMBL" id="MTSL01000127">
    <property type="protein sequence ID" value="PJF18362.1"/>
    <property type="molecule type" value="Genomic_DNA"/>
</dbReference>
<name>A0A2H9TKU6_9FUNG</name>
<comment type="caution">
    <text evidence="1">The sequence shown here is derived from an EMBL/GenBank/DDBJ whole genome shotgun (WGS) entry which is preliminary data.</text>
</comment>
<proteinExistence type="predicted"/>
<sequence>MVGAKTLPVNLYDILGPQIITVCHQKRAGIHLFATLEKVENAADIISNIPPAFCASLSKGEYLRYTWLRANFSEECRKHLQFPPNYLTPELSSDPHERSNGLDALKMGHAPRPSPLDLEEMLTDIIWSNCDEKHCSKGRICARGQLQVPSNYLDPEGGSFTLTFYRYTQHNQAPRSHLIFLAGGPGGPGLDHRRNATSISKMTDGEVATYLIDHRGLGESGQFTEAGSSWETETANLKSTFANKKFDEKDLQLEPAALDVAMVGLALKRTNPTDRLSIYGTSYGALWAHETVRFAPDLFYSAVLEGMPALEEVAERHSFRDILEHCRLDPFCRSKMGSDVLDSFPKMVGQLGNPETNKCVKILHHKLGIFGKTTEERVQRITGFFREFVILPPSAATAYANVQVLLPIVKATIDCINVGDYLSRVVPLLQGISCPDLQNAFKSTATSDYDINFFVGGIVQSGYYVPSTGSSNINPPDLHPYYYPDYVYHLPFCRYCLVGRNRNSPMPLVTKKTAVYFLQGLLDVQTPFSLAKKVFDSTEAPLKVFLPVNNRGHGNFGLGRTEYIVAAVYGDSVSTAQNLIEESAESQPMKWEFAEQGNPFSQIWTMVRNAPVNEPVQGHLPKMEIQEQIVPSRDNKILY</sequence>
<keyword evidence="2" id="KW-1185">Reference proteome</keyword>
<reference evidence="1 2" key="1">
    <citation type="submission" date="2016-10" db="EMBL/GenBank/DDBJ databases">
        <title>The genome of Paramicrosporidium saccamoebae is the missing link in understanding Cryptomycota and Microsporidia evolution.</title>
        <authorList>
            <person name="Quandt C.A."/>
            <person name="Beaudet D."/>
            <person name="Corsaro D."/>
            <person name="Michel R."/>
            <person name="Corradi N."/>
            <person name="James T."/>
        </authorList>
    </citation>
    <scope>NUCLEOTIDE SEQUENCE [LARGE SCALE GENOMIC DNA]</scope>
    <source>
        <strain evidence="1 2">KSL3</strain>
    </source>
</reference>
<dbReference type="SUPFAM" id="SSF53474">
    <property type="entry name" value="alpha/beta-Hydrolases"/>
    <property type="match status" value="1"/>
</dbReference>
<dbReference type="AlphaFoldDB" id="A0A2H9TKU6"/>
<gene>
    <name evidence="1" type="ORF">PSACC_01823</name>
</gene>
<protein>
    <submittedName>
        <fullName evidence="1">Proteinase (Secreted protein)</fullName>
    </submittedName>
</protein>
<accession>A0A2H9TKU6</accession>
<evidence type="ECO:0000313" key="2">
    <source>
        <dbReference type="Proteomes" id="UP000240830"/>
    </source>
</evidence>
<dbReference type="InterPro" id="IPR029058">
    <property type="entry name" value="AB_hydrolase_fold"/>
</dbReference>
<dbReference type="OrthoDB" id="427735at2759"/>
<organism evidence="1 2">
    <name type="scientific">Paramicrosporidium saccamoebae</name>
    <dbReference type="NCBI Taxonomy" id="1246581"/>
    <lineage>
        <taxon>Eukaryota</taxon>
        <taxon>Fungi</taxon>
        <taxon>Fungi incertae sedis</taxon>
        <taxon>Cryptomycota</taxon>
        <taxon>Cryptomycota incertae sedis</taxon>
        <taxon>Paramicrosporidium</taxon>
    </lineage>
</organism>
<evidence type="ECO:0000313" key="1">
    <source>
        <dbReference type="EMBL" id="PJF18362.1"/>
    </source>
</evidence>
<dbReference type="Proteomes" id="UP000240830">
    <property type="component" value="Unassembled WGS sequence"/>
</dbReference>